<dbReference type="AlphaFoldDB" id="A0A177M8N8"/>
<protein>
    <submittedName>
        <fullName evidence="2">Transglutaminase</fullName>
    </submittedName>
</protein>
<reference evidence="3" key="1">
    <citation type="submission" date="2016-03" db="EMBL/GenBank/DDBJ databases">
        <authorList>
            <person name="Heylen K."/>
            <person name="De Vos P."/>
            <person name="Vekeman B."/>
        </authorList>
    </citation>
    <scope>NUCLEOTIDE SEQUENCE [LARGE SCALE GENOMIC DNA]</scope>
    <source>
        <strain evidence="3">R-45363</strain>
    </source>
</reference>
<name>A0A177M8N8_METMH</name>
<dbReference type="Proteomes" id="UP000078090">
    <property type="component" value="Unassembled WGS sequence"/>
</dbReference>
<proteinExistence type="predicted"/>
<gene>
    <name evidence="2" type="ORF">A1332_16640</name>
</gene>
<comment type="caution">
    <text evidence="2">The sequence shown here is derived from an EMBL/GenBank/DDBJ whole genome shotgun (WGS) entry which is preliminary data.</text>
</comment>
<evidence type="ECO:0000313" key="2">
    <source>
        <dbReference type="EMBL" id="OAI02107.1"/>
    </source>
</evidence>
<evidence type="ECO:0000259" key="1">
    <source>
        <dbReference type="SMART" id="SM00460"/>
    </source>
</evidence>
<dbReference type="RefSeq" id="WP_064009352.1">
    <property type="nucleotide sequence ID" value="NZ_LUUG01000085.1"/>
</dbReference>
<dbReference type="InterPro" id="IPR002931">
    <property type="entry name" value="Transglutaminase-like"/>
</dbReference>
<dbReference type="EMBL" id="LUUG01000085">
    <property type="protein sequence ID" value="OAI02107.1"/>
    <property type="molecule type" value="Genomic_DNA"/>
</dbReference>
<accession>A0A177M8N8</accession>
<dbReference type="Pfam" id="PF01841">
    <property type="entry name" value="Transglut_core"/>
    <property type="match status" value="1"/>
</dbReference>
<dbReference type="PANTHER" id="PTHR33490">
    <property type="entry name" value="BLR5614 PROTEIN-RELATED"/>
    <property type="match status" value="1"/>
</dbReference>
<organism evidence="2 3">
    <name type="scientific">Methylomonas methanica</name>
    <dbReference type="NCBI Taxonomy" id="421"/>
    <lineage>
        <taxon>Bacteria</taxon>
        <taxon>Pseudomonadati</taxon>
        <taxon>Pseudomonadota</taxon>
        <taxon>Gammaproteobacteria</taxon>
        <taxon>Methylococcales</taxon>
        <taxon>Methylococcaceae</taxon>
        <taxon>Methylomonas</taxon>
    </lineage>
</organism>
<dbReference type="PANTHER" id="PTHR33490:SF12">
    <property type="entry name" value="BLL5557 PROTEIN"/>
    <property type="match status" value="1"/>
</dbReference>
<feature type="domain" description="Transglutaminase-like" evidence="1">
    <location>
        <begin position="161"/>
        <end position="227"/>
    </location>
</feature>
<dbReference type="Gene3D" id="2.60.40.2250">
    <property type="match status" value="1"/>
</dbReference>
<dbReference type="OrthoDB" id="9804872at2"/>
<dbReference type="InterPro" id="IPR038765">
    <property type="entry name" value="Papain-like_cys_pep_sf"/>
</dbReference>
<dbReference type="Gene3D" id="3.10.620.30">
    <property type="match status" value="1"/>
</dbReference>
<dbReference type="SMART" id="SM00460">
    <property type="entry name" value="TGc"/>
    <property type="match status" value="1"/>
</dbReference>
<dbReference type="SUPFAM" id="SSF54001">
    <property type="entry name" value="Cysteine proteinases"/>
    <property type="match status" value="1"/>
</dbReference>
<evidence type="ECO:0000313" key="3">
    <source>
        <dbReference type="Proteomes" id="UP000078090"/>
    </source>
</evidence>
<sequence length="269" mass="30783">MKIRIGYEIVYDCPQPTPMLLTLGVHYTRVSDVIIPDYLMTEPSIPINAYRDTFGNWCSRIVAPKGRLRLFADGLVRDSGVPDRLISQAKQTPVEYLPDETLVFLLGSRYCETDRMTEIAWQLFENAPTGWARVQAICDYVNRHIEFGYQHARRTKTAWEAYQDRTGVCRDFAHLAITFCRCMNIPARYCTGYLGDMGMPPPYGPMDFAGWFEAYLDGQWYTFDARNNIPRIGRVLIARGRDAADVPISCTFGPNTLQSFMVRTEEVAE</sequence>